<reference evidence="3 4" key="1">
    <citation type="journal article" date="2020" name="J Geophys Res Biogeosci">
        <title>Magnetotaxis as an Adaptation to Enable Bacterial Shuttling of Microbial Sulfur and Sulfur Cycling Across Aquatic Oxic#Anoxic Interfaces.</title>
        <authorList>
            <person name="Li J."/>
            <person name="Liu P."/>
            <person name="Wang J."/>
            <person name="Roberts A.P."/>
            <person name="Pan Y."/>
        </authorList>
    </citation>
    <scope>NUCLEOTIDE SEQUENCE [LARGE SCALE GENOMIC DNA]</scope>
    <source>
        <strain evidence="3 4">MYR-1_YQ</strain>
    </source>
</reference>
<feature type="transmembrane region" description="Helical" evidence="2">
    <location>
        <begin position="197"/>
        <end position="215"/>
    </location>
</feature>
<comment type="caution">
    <text evidence="3">The sequence shown here is derived from an EMBL/GenBank/DDBJ whole genome shotgun (WGS) entry which is preliminary data.</text>
</comment>
<sequence>MNFKMALSTIVKRATKSLSSFGGDSRVIKTTTSLGGKAKSALEALTGRTKVVSRTAAGVADTSADAAKSRKILGTPVNKEGLGIKSAAAKAVKGAGYGAMVVIPLAAGGYGVAKLGEGVGKVREGIFGPSAEDIELQRLTIIERIIEKGYNPADFGWNDQNKSSGKDGTDSPIIIMPSEQPTSAKSKQSVAESATQVILVGGAVALALMVGSHFLKKKK</sequence>
<gene>
    <name evidence="3" type="ORF">HWQ67_02065</name>
</gene>
<keyword evidence="2" id="KW-0812">Transmembrane</keyword>
<organism evidence="3 4">
    <name type="scientific">Candidatus Magnetobacterium casense</name>
    <dbReference type="NCBI Taxonomy" id="1455061"/>
    <lineage>
        <taxon>Bacteria</taxon>
        <taxon>Pseudomonadati</taxon>
        <taxon>Nitrospirota</taxon>
        <taxon>Thermodesulfovibrionia</taxon>
        <taxon>Thermodesulfovibrionales</taxon>
        <taxon>Candidatus Magnetobacteriaceae</taxon>
        <taxon>Candidatus Magnetobacterium</taxon>
    </lineage>
</organism>
<evidence type="ECO:0000256" key="1">
    <source>
        <dbReference type="SAM" id="MobiDB-lite"/>
    </source>
</evidence>
<proteinExistence type="predicted"/>
<dbReference type="EMBL" id="JABXWD010000019">
    <property type="protein sequence ID" value="MBV6340361.1"/>
    <property type="molecule type" value="Genomic_DNA"/>
</dbReference>
<dbReference type="Proteomes" id="UP001196980">
    <property type="component" value="Unassembled WGS sequence"/>
</dbReference>
<keyword evidence="4" id="KW-1185">Reference proteome</keyword>
<feature type="region of interest" description="Disordered" evidence="1">
    <location>
        <begin position="156"/>
        <end position="187"/>
    </location>
</feature>
<evidence type="ECO:0000313" key="3">
    <source>
        <dbReference type="EMBL" id="MBV6340361.1"/>
    </source>
</evidence>
<evidence type="ECO:0000256" key="2">
    <source>
        <dbReference type="SAM" id="Phobius"/>
    </source>
</evidence>
<protein>
    <submittedName>
        <fullName evidence="3">Uncharacterized protein</fullName>
    </submittedName>
</protein>
<name>A0ABS6RUV4_9BACT</name>
<evidence type="ECO:0000313" key="4">
    <source>
        <dbReference type="Proteomes" id="UP001196980"/>
    </source>
</evidence>
<keyword evidence="2" id="KW-0472">Membrane</keyword>
<keyword evidence="2" id="KW-1133">Transmembrane helix</keyword>
<dbReference type="RefSeq" id="WP_218250981.1">
    <property type="nucleotide sequence ID" value="NZ_JABXWD010000019.1"/>
</dbReference>
<accession>A0ABS6RUV4</accession>